<reference evidence="4" key="1">
    <citation type="submission" date="2023-06" db="EMBL/GenBank/DDBJ databases">
        <title>Genome-scale phylogeny and comparative genomics of the fungal order Sordariales.</title>
        <authorList>
            <consortium name="Lawrence Berkeley National Laboratory"/>
            <person name="Hensen N."/>
            <person name="Bonometti L."/>
            <person name="Westerberg I."/>
            <person name="Brannstrom I.O."/>
            <person name="Guillou S."/>
            <person name="Cros-Aarteil S."/>
            <person name="Calhoun S."/>
            <person name="Haridas S."/>
            <person name="Kuo A."/>
            <person name="Mondo S."/>
            <person name="Pangilinan J."/>
            <person name="Riley R."/>
            <person name="LaButti K."/>
            <person name="Andreopoulos B."/>
            <person name="Lipzen A."/>
            <person name="Chen C."/>
            <person name="Yanf M."/>
            <person name="Daum C."/>
            <person name="Ng V."/>
            <person name="Clum A."/>
            <person name="Steindorff A."/>
            <person name="Ohm R."/>
            <person name="Martin F."/>
            <person name="Silar P."/>
            <person name="Natvig D."/>
            <person name="Lalanne C."/>
            <person name="Gautier V."/>
            <person name="Ament-velasquez S.L."/>
            <person name="Kruys A."/>
            <person name="Hutchinson M.I."/>
            <person name="Powell A.J."/>
            <person name="Barry K."/>
            <person name="Miller A.N."/>
            <person name="Grigoriev I.V."/>
            <person name="Debuchy R."/>
            <person name="Gladieux P."/>
            <person name="Thoren M.H."/>
            <person name="Johannesson H."/>
        </authorList>
    </citation>
    <scope>NUCLEOTIDE SEQUENCE</scope>
    <source>
        <strain evidence="4">SMH3187-1</strain>
    </source>
</reference>
<dbReference type="InterPro" id="IPR023210">
    <property type="entry name" value="NADP_OxRdtase_dom"/>
</dbReference>
<name>A0AA40K5R2_9PEZI</name>
<comment type="similarity">
    <text evidence="2">Belongs to the aldo/keto reductase family. Aldo/keto reductase 2 subfamily.</text>
</comment>
<dbReference type="PANTHER" id="PTHR43364">
    <property type="entry name" value="NADH-SPECIFIC METHYLGLYOXAL REDUCTASE-RELATED"/>
    <property type="match status" value="1"/>
</dbReference>
<evidence type="ECO:0000256" key="2">
    <source>
        <dbReference type="ARBA" id="ARBA00038157"/>
    </source>
</evidence>
<feature type="domain" description="NADP-dependent oxidoreductase" evidence="3">
    <location>
        <begin position="36"/>
        <end position="344"/>
    </location>
</feature>
<dbReference type="EMBL" id="JAUKUD010000004">
    <property type="protein sequence ID" value="KAK0746956.1"/>
    <property type="molecule type" value="Genomic_DNA"/>
</dbReference>
<gene>
    <name evidence="4" type="ORF">B0T18DRAFT_412844</name>
</gene>
<dbReference type="SUPFAM" id="SSF51430">
    <property type="entry name" value="NAD(P)-linked oxidoreductase"/>
    <property type="match status" value="1"/>
</dbReference>
<dbReference type="PANTHER" id="PTHR43364:SF2">
    <property type="entry name" value="ARYL-ALCOHOL DEHYDROGENASE AAD10-RELATED"/>
    <property type="match status" value="1"/>
</dbReference>
<protein>
    <submittedName>
        <fullName evidence="4">NADP-dependent oxidoreductase domain-containing protein</fullName>
    </submittedName>
</protein>
<dbReference type="Gene3D" id="3.20.20.100">
    <property type="entry name" value="NADP-dependent oxidoreductase domain"/>
    <property type="match status" value="1"/>
</dbReference>
<proteinExistence type="inferred from homology"/>
<evidence type="ECO:0000313" key="5">
    <source>
        <dbReference type="Proteomes" id="UP001172155"/>
    </source>
</evidence>
<dbReference type="Proteomes" id="UP001172155">
    <property type="component" value="Unassembled WGS sequence"/>
</dbReference>
<organism evidence="4 5">
    <name type="scientific">Schizothecium vesticola</name>
    <dbReference type="NCBI Taxonomy" id="314040"/>
    <lineage>
        <taxon>Eukaryota</taxon>
        <taxon>Fungi</taxon>
        <taxon>Dikarya</taxon>
        <taxon>Ascomycota</taxon>
        <taxon>Pezizomycotina</taxon>
        <taxon>Sordariomycetes</taxon>
        <taxon>Sordariomycetidae</taxon>
        <taxon>Sordariales</taxon>
        <taxon>Schizotheciaceae</taxon>
        <taxon>Schizothecium</taxon>
    </lineage>
</organism>
<evidence type="ECO:0000256" key="1">
    <source>
        <dbReference type="ARBA" id="ARBA00023002"/>
    </source>
</evidence>
<dbReference type="AlphaFoldDB" id="A0AA40K5R2"/>
<comment type="caution">
    <text evidence="4">The sequence shown here is derived from an EMBL/GenBank/DDBJ whole genome shotgun (WGS) entry which is preliminary data.</text>
</comment>
<keyword evidence="1" id="KW-0560">Oxidoreductase</keyword>
<evidence type="ECO:0000313" key="4">
    <source>
        <dbReference type="EMBL" id="KAK0746956.1"/>
    </source>
</evidence>
<dbReference type="InterPro" id="IPR036812">
    <property type="entry name" value="NAD(P)_OxRdtase_dom_sf"/>
</dbReference>
<keyword evidence="5" id="KW-1185">Reference proteome</keyword>
<dbReference type="GO" id="GO:0016491">
    <property type="term" value="F:oxidoreductase activity"/>
    <property type="evidence" value="ECO:0007669"/>
    <property type="project" value="UniProtKB-KW"/>
</dbReference>
<dbReference type="InterPro" id="IPR050523">
    <property type="entry name" value="AKR_Detox_Biosynth"/>
</dbReference>
<evidence type="ECO:0000259" key="3">
    <source>
        <dbReference type="Pfam" id="PF00248"/>
    </source>
</evidence>
<sequence length="387" mass="42126">MVSESIKLLFFPAPEPATPLGRYRLLAPNAAIRVSPLQLGTMSLGTAWDGFGEVTKDDAFRTLDTYFDAGGNFFDAANMYQNEQSEEWLGEWMETRGVRDRCVVGTKYTADYRMHALGKGQAVNYGGNSKLSLHLSVRDSLKKLRTDYVDILYLHWWDYSASIEEVMDSLHLVVQQGKALYLGISNTPAWIVAAANAYAKAHGKTQFVIYQGAWSATQRDLERDVVPMAKHFGMAIAPYGAAGSGRYKTAAHIAAKAAEPGVGAVFRHSMEQTEAEAKMSVVLDKIAGEVGVKSLTAVALAYVLAKAPDVFPVVGGRKVEHLLENIEALKIRLSAEQIAEIEGVERFDVGWPVNAAGGNIHDQGAMNGNMTASAHVDVVRSPRAIGY</sequence>
<accession>A0AA40K5R2</accession>
<dbReference type="Pfam" id="PF00248">
    <property type="entry name" value="Aldo_ket_red"/>
    <property type="match status" value="1"/>
</dbReference>